<name>A0A814NXV0_9BILA</name>
<accession>A0A814NXV0</accession>
<sequence length="140" mass="16494">MSYLYYLKRFVHITPKYDQSLIIRNVAYFSDFSIQTSSEQQETNKKQIPIIVHIHGGGWVRDSRANKWRGDPTMMDDLCRALVYIRDHINEHCPNADPKQIFLSGHSSGAYLISLLILDKSHLHRHEFSFINNTWCYSYE</sequence>
<organism evidence="1 3">
    <name type="scientific">Rotaria sordida</name>
    <dbReference type="NCBI Taxonomy" id="392033"/>
    <lineage>
        <taxon>Eukaryota</taxon>
        <taxon>Metazoa</taxon>
        <taxon>Spiralia</taxon>
        <taxon>Gnathifera</taxon>
        <taxon>Rotifera</taxon>
        <taxon>Eurotatoria</taxon>
        <taxon>Bdelloidea</taxon>
        <taxon>Philodinida</taxon>
        <taxon>Philodinidae</taxon>
        <taxon>Rotaria</taxon>
    </lineage>
</organism>
<dbReference type="Gene3D" id="3.40.50.1820">
    <property type="entry name" value="alpha/beta hydrolase"/>
    <property type="match status" value="1"/>
</dbReference>
<dbReference type="SUPFAM" id="SSF53474">
    <property type="entry name" value="alpha/beta-Hydrolases"/>
    <property type="match status" value="1"/>
</dbReference>
<gene>
    <name evidence="2" type="ORF">JBS370_LOCUS11278</name>
    <name evidence="1" type="ORF">ZHD862_LOCUS17484</name>
</gene>
<evidence type="ECO:0008006" key="4">
    <source>
        <dbReference type="Google" id="ProtNLM"/>
    </source>
</evidence>
<comment type="caution">
    <text evidence="1">The sequence shown here is derived from an EMBL/GenBank/DDBJ whole genome shotgun (WGS) entry which is preliminary data.</text>
</comment>
<reference evidence="1" key="1">
    <citation type="submission" date="2021-02" db="EMBL/GenBank/DDBJ databases">
        <authorList>
            <person name="Nowell W R."/>
        </authorList>
    </citation>
    <scope>NUCLEOTIDE SEQUENCE</scope>
</reference>
<dbReference type="AlphaFoldDB" id="A0A814NXV0"/>
<dbReference type="EMBL" id="CAJOBD010000861">
    <property type="protein sequence ID" value="CAF3728857.1"/>
    <property type="molecule type" value="Genomic_DNA"/>
</dbReference>
<dbReference type="Proteomes" id="UP000663836">
    <property type="component" value="Unassembled WGS sequence"/>
</dbReference>
<protein>
    <recommendedName>
        <fullName evidence="4">Alpha/beta-hydrolase</fullName>
    </recommendedName>
</protein>
<dbReference type="EMBL" id="CAJNOT010000870">
    <property type="protein sequence ID" value="CAF1098849.1"/>
    <property type="molecule type" value="Genomic_DNA"/>
</dbReference>
<dbReference type="InterPro" id="IPR029058">
    <property type="entry name" value="AB_hydrolase_fold"/>
</dbReference>
<evidence type="ECO:0000313" key="2">
    <source>
        <dbReference type="EMBL" id="CAF3728857.1"/>
    </source>
</evidence>
<dbReference type="Proteomes" id="UP000663864">
    <property type="component" value="Unassembled WGS sequence"/>
</dbReference>
<evidence type="ECO:0000313" key="3">
    <source>
        <dbReference type="Proteomes" id="UP000663864"/>
    </source>
</evidence>
<proteinExistence type="predicted"/>
<evidence type="ECO:0000313" key="1">
    <source>
        <dbReference type="EMBL" id="CAF1098849.1"/>
    </source>
</evidence>